<feature type="binding site" evidence="12">
    <location>
        <position position="224"/>
    </location>
    <ligand>
        <name>Ca(2+)</name>
        <dbReference type="ChEBI" id="CHEBI:29108"/>
        <label>1</label>
    </ligand>
</feature>
<dbReference type="Proteomes" id="UP000515159">
    <property type="component" value="Chromosome 14"/>
</dbReference>
<evidence type="ECO:0000256" key="2">
    <source>
        <dbReference type="ARBA" id="ARBA00022670"/>
    </source>
</evidence>
<feature type="binding site" evidence="12">
    <location>
        <position position="192"/>
    </location>
    <ligand>
        <name>Zn(2+)</name>
        <dbReference type="ChEBI" id="CHEBI:29105"/>
        <label>1</label>
    </ligand>
</feature>
<keyword evidence="16" id="KW-1133">Transmembrane helix</keyword>
<feature type="binding site" evidence="12">
    <location>
        <position position="262"/>
    </location>
    <ligand>
        <name>Zn(2+)</name>
        <dbReference type="ChEBI" id="CHEBI:29105"/>
        <label>2</label>
        <note>catalytic</note>
    </ligand>
</feature>
<evidence type="ECO:0000256" key="5">
    <source>
        <dbReference type="ARBA" id="ARBA00022801"/>
    </source>
</evidence>
<evidence type="ECO:0000256" key="11">
    <source>
        <dbReference type="PIRSR" id="PIRSR001191-2"/>
    </source>
</evidence>
<evidence type="ECO:0000256" key="3">
    <source>
        <dbReference type="ARBA" id="ARBA00022723"/>
    </source>
</evidence>
<dbReference type="Gene3D" id="2.60.40.10">
    <property type="entry name" value="Immunoglobulins"/>
    <property type="match status" value="2"/>
</dbReference>
<feature type="binding site" evidence="12">
    <location>
        <position position="198"/>
    </location>
    <ligand>
        <name>Ca(2+)</name>
        <dbReference type="ChEBI" id="CHEBI:29108"/>
        <label>3</label>
    </ligand>
</feature>
<dbReference type="Pfam" id="PF00045">
    <property type="entry name" value="Hemopexin"/>
    <property type="match status" value="3"/>
</dbReference>
<name>A0A6P8PQF8_GEOSA</name>
<dbReference type="InterPro" id="IPR036375">
    <property type="entry name" value="Hemopexin-like_dom_sf"/>
</dbReference>
<keyword evidence="17" id="KW-0732">Signal</keyword>
<dbReference type="GO" id="GO:0031012">
    <property type="term" value="C:extracellular matrix"/>
    <property type="evidence" value="ECO:0007669"/>
    <property type="project" value="InterPro"/>
</dbReference>
<comment type="cofactor">
    <cofactor evidence="12">
        <name>Zn(2+)</name>
        <dbReference type="ChEBI" id="CHEBI:29105"/>
    </cofactor>
    <text evidence="12">Binds 2 Zn(2+) ions per subunit.</text>
</comment>
<feature type="active site" evidence="10">
    <location>
        <position position="245"/>
    </location>
</feature>
<dbReference type="Gene3D" id="2.110.10.10">
    <property type="entry name" value="Hemopexin-like domain"/>
    <property type="match status" value="1"/>
</dbReference>
<keyword evidence="16" id="KW-0472">Membrane</keyword>
<feature type="binding site" evidence="12">
    <location>
        <position position="224"/>
    </location>
    <ligand>
        <name>Ca(2+)</name>
        <dbReference type="ChEBI" id="CHEBI:29108"/>
        <label>3</label>
    </ligand>
</feature>
<keyword evidence="2" id="KW-0645">Protease</keyword>
<feature type="binding site" evidence="12">
    <location>
        <position position="335"/>
    </location>
    <ligand>
        <name>Ca(2+)</name>
        <dbReference type="ChEBI" id="CHEBI:29108"/>
        <label>4</label>
    </ligand>
</feature>
<feature type="chain" id="PRO_5027747002" evidence="17">
    <location>
        <begin position="28"/>
        <end position="724"/>
    </location>
</feature>
<dbReference type="PANTHER" id="PTHR10201:SF21">
    <property type="entry name" value="MATRIX METALLOPROTEINASE-17"/>
    <property type="match status" value="1"/>
</dbReference>
<dbReference type="Gene3D" id="3.40.390.10">
    <property type="entry name" value="Collagenase (Catalytic Domain)"/>
    <property type="match status" value="1"/>
</dbReference>
<feature type="signal peptide" evidence="17">
    <location>
        <begin position="1"/>
        <end position="27"/>
    </location>
</feature>
<organism evidence="19 20">
    <name type="scientific">Geotrypetes seraphini</name>
    <name type="common">Gaboon caecilian</name>
    <name type="synonym">Caecilia seraphini</name>
    <dbReference type="NCBI Taxonomy" id="260995"/>
    <lineage>
        <taxon>Eukaryota</taxon>
        <taxon>Metazoa</taxon>
        <taxon>Chordata</taxon>
        <taxon>Craniata</taxon>
        <taxon>Vertebrata</taxon>
        <taxon>Euteleostomi</taxon>
        <taxon>Amphibia</taxon>
        <taxon>Gymnophiona</taxon>
        <taxon>Geotrypetes</taxon>
    </lineage>
</organism>
<keyword evidence="5" id="KW-0378">Hydrolase</keyword>
<evidence type="ECO:0000256" key="8">
    <source>
        <dbReference type="ARBA" id="ARBA00023049"/>
    </source>
</evidence>
<dbReference type="InterPro" id="IPR021190">
    <property type="entry name" value="Pept_M10A"/>
</dbReference>
<feature type="binding site" evidence="12">
    <location>
        <position position="221"/>
    </location>
    <ligand>
        <name>Ca(2+)</name>
        <dbReference type="ChEBI" id="CHEBI:29108"/>
        <label>3</label>
    </ligand>
</feature>
<feature type="repeat" description="Hemopexin" evidence="14">
    <location>
        <begin position="331"/>
        <end position="376"/>
    </location>
</feature>
<dbReference type="GeneID" id="117348678"/>
<keyword evidence="7 12" id="KW-0106">Calcium</keyword>
<comment type="cofactor">
    <cofactor evidence="12">
        <name>Ca(2+)</name>
        <dbReference type="ChEBI" id="CHEBI:29108"/>
    </cofactor>
    <text evidence="12">Can bind about 5 Ca(2+) ions per subunit.</text>
</comment>
<dbReference type="GO" id="GO:0030198">
    <property type="term" value="P:extracellular matrix organization"/>
    <property type="evidence" value="ECO:0007669"/>
    <property type="project" value="TreeGrafter"/>
</dbReference>
<dbReference type="Pfam" id="PF00413">
    <property type="entry name" value="Peptidase_M10"/>
    <property type="match status" value="1"/>
</dbReference>
<dbReference type="SUPFAM" id="SSF50923">
    <property type="entry name" value="Hemopexin-like domain"/>
    <property type="match status" value="1"/>
</dbReference>
<evidence type="ECO:0000256" key="15">
    <source>
        <dbReference type="SAM" id="MobiDB-lite"/>
    </source>
</evidence>
<feature type="binding site" evidence="12">
    <location>
        <position position="197"/>
    </location>
    <ligand>
        <name>Ca(2+)</name>
        <dbReference type="ChEBI" id="CHEBI:29108"/>
        <label>3</label>
    </ligand>
</feature>
<dbReference type="InterPro" id="IPR007110">
    <property type="entry name" value="Ig-like_dom"/>
</dbReference>
<feature type="region of interest" description="Disordered" evidence="15">
    <location>
        <begin position="111"/>
        <end position="130"/>
    </location>
</feature>
<evidence type="ECO:0000256" key="6">
    <source>
        <dbReference type="ARBA" id="ARBA00022833"/>
    </source>
</evidence>
<evidence type="ECO:0000256" key="4">
    <source>
        <dbReference type="ARBA" id="ARBA00022737"/>
    </source>
</evidence>
<dbReference type="GO" id="GO:0004222">
    <property type="term" value="F:metalloendopeptidase activity"/>
    <property type="evidence" value="ECO:0007669"/>
    <property type="project" value="InterPro"/>
</dbReference>
<dbReference type="CDD" id="cd00094">
    <property type="entry name" value="HX"/>
    <property type="match status" value="1"/>
</dbReference>
<evidence type="ECO:0000256" key="1">
    <source>
        <dbReference type="ARBA" id="ARBA00010370"/>
    </source>
</evidence>
<protein>
    <submittedName>
        <fullName evidence="20">Matrix metalloproteinase-17-like isoform X3</fullName>
    </submittedName>
</protein>
<dbReference type="InterPro" id="IPR036365">
    <property type="entry name" value="PGBD-like_sf"/>
</dbReference>
<dbReference type="InterPro" id="IPR036179">
    <property type="entry name" value="Ig-like_dom_sf"/>
</dbReference>
<dbReference type="InterPro" id="IPR000585">
    <property type="entry name" value="Hemopexin-like_dom"/>
</dbReference>
<feature type="compositionally biased region" description="Basic residues" evidence="15">
    <location>
        <begin position="111"/>
        <end position="122"/>
    </location>
</feature>
<reference evidence="20" key="1">
    <citation type="submission" date="2025-08" db="UniProtKB">
        <authorList>
            <consortium name="RefSeq"/>
        </authorList>
    </citation>
    <scope>IDENTIFICATION</scope>
</reference>
<evidence type="ECO:0000259" key="18">
    <source>
        <dbReference type="PROSITE" id="PS50835"/>
    </source>
</evidence>
<dbReference type="GO" id="GO:0006508">
    <property type="term" value="P:proteolysis"/>
    <property type="evidence" value="ECO:0007669"/>
    <property type="project" value="UniProtKB-KW"/>
</dbReference>
<evidence type="ECO:0000256" key="12">
    <source>
        <dbReference type="PIRSR" id="PIRSR621190-2"/>
    </source>
</evidence>
<feature type="domain" description="Ig-like" evidence="18">
    <location>
        <begin position="474"/>
        <end position="576"/>
    </location>
</feature>
<dbReference type="InterPro" id="IPR033739">
    <property type="entry name" value="M10A_MMP"/>
</dbReference>
<dbReference type="InterPro" id="IPR024079">
    <property type="entry name" value="MetalloPept_cat_dom_sf"/>
</dbReference>
<feature type="repeat" description="Hemopexin" evidence="14">
    <location>
        <begin position="380"/>
        <end position="426"/>
    </location>
</feature>
<evidence type="ECO:0000313" key="19">
    <source>
        <dbReference type="Proteomes" id="UP000515159"/>
    </source>
</evidence>
<dbReference type="GO" id="GO:0030574">
    <property type="term" value="P:collagen catabolic process"/>
    <property type="evidence" value="ECO:0007669"/>
    <property type="project" value="TreeGrafter"/>
</dbReference>
<dbReference type="SMART" id="SM00235">
    <property type="entry name" value="ZnMc"/>
    <property type="match status" value="1"/>
</dbReference>
<dbReference type="Pfam" id="PF01471">
    <property type="entry name" value="PG_binding_1"/>
    <property type="match status" value="1"/>
</dbReference>
<dbReference type="GO" id="GO:0008270">
    <property type="term" value="F:zinc ion binding"/>
    <property type="evidence" value="ECO:0007669"/>
    <property type="project" value="InterPro"/>
</dbReference>
<feature type="binding site" evidence="11">
    <location>
        <position position="244"/>
    </location>
    <ligand>
        <name>Zn(2+)</name>
        <dbReference type="ChEBI" id="CHEBI:29105"/>
        <label>2</label>
        <note>catalytic</note>
    </ligand>
</feature>
<dbReference type="InterPro" id="IPR006026">
    <property type="entry name" value="Peptidase_Metallo"/>
</dbReference>
<dbReference type="FunFam" id="3.40.390.10:FF:000070">
    <property type="entry name" value="Matrix metallopeptidase 25b"/>
    <property type="match status" value="1"/>
</dbReference>
<dbReference type="PANTHER" id="PTHR10201">
    <property type="entry name" value="MATRIX METALLOPROTEINASE"/>
    <property type="match status" value="1"/>
</dbReference>
<dbReference type="InterPro" id="IPR013783">
    <property type="entry name" value="Ig-like_fold"/>
</dbReference>
<keyword evidence="9" id="KW-0865">Zymogen</keyword>
<dbReference type="SMART" id="SM00120">
    <property type="entry name" value="HX"/>
    <property type="match status" value="3"/>
</dbReference>
<feature type="binding site" description="in inhibited form" evidence="12">
    <location>
        <position position="98"/>
    </location>
    <ligand>
        <name>Zn(2+)</name>
        <dbReference type="ChEBI" id="CHEBI:29105"/>
        <label>2</label>
        <note>catalytic</note>
    </ligand>
</feature>
<feature type="binding site" evidence="12">
    <location>
        <position position="190"/>
    </location>
    <ligand>
        <name>Zn(2+)</name>
        <dbReference type="ChEBI" id="CHEBI:29105"/>
        <label>1</label>
    </ligand>
</feature>
<dbReference type="InterPro" id="IPR001818">
    <property type="entry name" value="Pept_M10_metallopeptidase"/>
</dbReference>
<keyword evidence="19" id="KW-1185">Reference proteome</keyword>
<dbReference type="SUPFAM" id="SSF48726">
    <property type="entry name" value="Immunoglobulin"/>
    <property type="match status" value="2"/>
</dbReference>
<feature type="binding site" evidence="12">
    <location>
        <position position="180"/>
    </location>
    <ligand>
        <name>Ca(2+)</name>
        <dbReference type="ChEBI" id="CHEBI:29108"/>
        <label>2</label>
    </ligand>
</feature>
<dbReference type="PROSITE" id="PS50835">
    <property type="entry name" value="IG_LIKE"/>
    <property type="match status" value="1"/>
</dbReference>
<dbReference type="RefSeq" id="XP_033776943.1">
    <property type="nucleotide sequence ID" value="XM_033921052.1"/>
</dbReference>
<gene>
    <name evidence="20" type="primary">LOC117348678</name>
</gene>
<dbReference type="AlphaFoldDB" id="A0A6P8PQF8"/>
<evidence type="ECO:0000256" key="10">
    <source>
        <dbReference type="PIRSR" id="PIRSR001191-1"/>
    </source>
</evidence>
<dbReference type="SUPFAM" id="SSF47090">
    <property type="entry name" value="PGBD-like"/>
    <property type="match status" value="1"/>
</dbReference>
<dbReference type="CDD" id="cd04278">
    <property type="entry name" value="ZnMc_MMP"/>
    <property type="match status" value="1"/>
</dbReference>
<dbReference type="SUPFAM" id="SSF55486">
    <property type="entry name" value="Metalloproteases ('zincins'), catalytic domain"/>
    <property type="match status" value="1"/>
</dbReference>
<feature type="modified residue" description="Phosphotyrosine; by PKDCC" evidence="13">
    <location>
        <position position="415"/>
    </location>
</feature>
<evidence type="ECO:0000313" key="20">
    <source>
        <dbReference type="RefSeq" id="XP_033776943.1"/>
    </source>
</evidence>
<feature type="binding site" evidence="11">
    <location>
        <position position="254"/>
    </location>
    <ligand>
        <name>Zn(2+)</name>
        <dbReference type="ChEBI" id="CHEBI:29105"/>
        <label>2</label>
        <note>catalytic</note>
    </ligand>
</feature>
<dbReference type="InterPro" id="IPR018487">
    <property type="entry name" value="Hemopexin-like_repeat"/>
</dbReference>
<evidence type="ECO:0000256" key="7">
    <source>
        <dbReference type="ARBA" id="ARBA00022837"/>
    </source>
</evidence>
<accession>A0A6P8PQF8</accession>
<keyword evidence="8" id="KW-0482">Metalloprotease</keyword>
<evidence type="ECO:0000256" key="14">
    <source>
        <dbReference type="PROSITE-ProRule" id="PRU01011"/>
    </source>
</evidence>
<feature type="binding site" evidence="12">
    <location>
        <position position="219"/>
    </location>
    <ligand>
        <name>Zn(2+)</name>
        <dbReference type="ChEBI" id="CHEBI:29105"/>
        <label>1</label>
    </ligand>
</feature>
<evidence type="ECO:0000256" key="13">
    <source>
        <dbReference type="PIRSR" id="PIRSR621190-4"/>
    </source>
</evidence>
<comment type="similarity">
    <text evidence="1">Belongs to the peptidase M10A family.</text>
</comment>
<evidence type="ECO:0000256" key="9">
    <source>
        <dbReference type="ARBA" id="ARBA00023145"/>
    </source>
</evidence>
<evidence type="ECO:0000256" key="16">
    <source>
        <dbReference type="SAM" id="Phobius"/>
    </source>
</evidence>
<keyword evidence="6 11" id="KW-0862">Zinc</keyword>
<feature type="transmembrane region" description="Helical" evidence="16">
    <location>
        <begin position="683"/>
        <end position="705"/>
    </location>
</feature>
<feature type="binding site" evidence="12">
    <location>
        <position position="384"/>
    </location>
    <ligand>
        <name>Ca(2+)</name>
        <dbReference type="ChEBI" id="CHEBI:29108"/>
        <label>4</label>
    </ligand>
</feature>
<proteinExistence type="inferred from homology"/>
<dbReference type="PROSITE" id="PS51642">
    <property type="entry name" value="HEMOPEXIN_2"/>
    <property type="match status" value="2"/>
</dbReference>
<keyword evidence="16" id="KW-0812">Transmembrane</keyword>
<dbReference type="GO" id="GO:0005615">
    <property type="term" value="C:extracellular space"/>
    <property type="evidence" value="ECO:0007669"/>
    <property type="project" value="TreeGrafter"/>
</dbReference>
<dbReference type="InterPro" id="IPR002477">
    <property type="entry name" value="Peptidoglycan-bd-like"/>
</dbReference>
<sequence length="724" mass="81773">MARSWTRIKTVLPLLLHWLASSMPTMATPNPTPVDESGEIVDWLTRYGYLPLPDPVSGKLQTWEAVTSAIQSMQRFAGIAETGIPDDVTLALIRTPRCSLPDISPVILEKRKRKRRSKKRMPRSAGSSWGKKNISWKVKSYPRHSFLSRETMRVLMYYALKVWSDTTPLNFHEVRARNPDIVVEFMQREHQDGYPFDGVGGMVAHAFFPDDPIRAGNVHFDSDENWTFRSAEDYGTDLFAVAVHEFGHSLGLAHSSLKRSIMRPYYQGPVGDPLQYQLNADDRAKIQGLYGSQDLHSTEQPAMTAELGELSPSPQEIPSFRSGRKIPDRCILGVDAVTQIRGETFFFKGQYFWRLTAARHLTSLHPAMIQGFWRGFPGTLEKVDAVYERHVDHRILFFSGRQYWVFKDNGMEEGYPRPVTDFGLPEAGVDGAFSHPQDSKTYFFKDGRHWRYDEVVKQMDAGYPEENSVWLHLPSPIDDVISGADEQLKSSHPAMLPATVPVNIACTAPGRCTGSAPIITWTGTSNTPNASSRNGNETVLYASSITFTPSLRDHNKTLTCMIYHPVVEASMQTNVSLNVAYRSAYLNQMASNCTEEGYSVMCTCMIQSDPLPVLQWFVNEEVVAGNYNNQTLQLTTTVKEKIANSRLTLKKKKKSQNLKIQCWNANKSTTITRKTSSWLDYRLVLGVIFANILLASLIGLAAFYWGRKVQENERSEENERAQNL</sequence>
<dbReference type="PRINTS" id="PR00138">
    <property type="entry name" value="MATRIXIN"/>
</dbReference>
<evidence type="ECO:0000256" key="17">
    <source>
        <dbReference type="SAM" id="SignalP"/>
    </source>
</evidence>
<keyword evidence="3 11" id="KW-0479">Metal-binding</keyword>
<keyword evidence="4" id="KW-0677">Repeat</keyword>
<feature type="binding site" evidence="12">
    <location>
        <position position="432"/>
    </location>
    <ligand>
        <name>Ca(2+)</name>
        <dbReference type="ChEBI" id="CHEBI:29108"/>
        <label>5</label>
    </ligand>
</feature>
<feature type="binding site" evidence="12">
    <location>
        <position position="205"/>
    </location>
    <ligand>
        <name>Zn(2+)</name>
        <dbReference type="ChEBI" id="CHEBI:29105"/>
        <label>1</label>
    </ligand>
</feature>
<feature type="binding site" evidence="11">
    <location>
        <position position="248"/>
    </location>
    <ligand>
        <name>Zn(2+)</name>
        <dbReference type="ChEBI" id="CHEBI:29105"/>
        <label>2</label>
        <note>catalytic</note>
    </ligand>
</feature>